<dbReference type="CDD" id="cd03257">
    <property type="entry name" value="ABC_NikE_OppD_transporters"/>
    <property type="match status" value="1"/>
</dbReference>
<dbReference type="PROSITE" id="PS50893">
    <property type="entry name" value="ABC_TRANSPORTER_2"/>
    <property type="match status" value="1"/>
</dbReference>
<dbReference type="AlphaFoldDB" id="A0A9D1TPB6"/>
<dbReference type="SUPFAM" id="SSF52540">
    <property type="entry name" value="P-loop containing nucleoside triphosphate hydrolases"/>
    <property type="match status" value="1"/>
</dbReference>
<reference evidence="6" key="2">
    <citation type="submission" date="2021-04" db="EMBL/GenBank/DDBJ databases">
        <authorList>
            <person name="Gilroy R."/>
        </authorList>
    </citation>
    <scope>NUCLEOTIDE SEQUENCE</scope>
    <source>
        <strain evidence="6">ChiHecec2B26-446</strain>
    </source>
</reference>
<sequence>MRTLLEARDIRVSFKKENQTRLFGNERQQVLRGISLHLEEGECLGIIGESGSGKSTLGRVLSGLLEPESGTITLDGQDLYGRHTRAEARALRHMLSVVFQDYTSSTNPRFRVSSIIGESLRALEHATGERIDRKRRVAELLDQVGLPASFAIRYPHELSGGQLQRVCIARALAIRPRIILLDEAISSLDASTQVQVMDLLADLRRELSLSYLFITHDLTSITYLCDRVIFMNQGEIVEQVDDISKIAAISSPYARQLLEAVMGIGCEHGSGSEAEEPGPDASVAA</sequence>
<evidence type="ECO:0000256" key="2">
    <source>
        <dbReference type="ARBA" id="ARBA00022448"/>
    </source>
</evidence>
<dbReference type="PANTHER" id="PTHR43776:SF7">
    <property type="entry name" value="D,D-DIPEPTIDE TRANSPORT ATP-BINDING PROTEIN DDPF-RELATED"/>
    <property type="match status" value="1"/>
</dbReference>
<dbReference type="InterPro" id="IPR027417">
    <property type="entry name" value="P-loop_NTPase"/>
</dbReference>
<evidence type="ECO:0000313" key="6">
    <source>
        <dbReference type="EMBL" id="HIW00513.1"/>
    </source>
</evidence>
<evidence type="ECO:0000256" key="1">
    <source>
        <dbReference type="ARBA" id="ARBA00005417"/>
    </source>
</evidence>
<evidence type="ECO:0000313" key="7">
    <source>
        <dbReference type="Proteomes" id="UP000886752"/>
    </source>
</evidence>
<dbReference type="EMBL" id="DXHV01000053">
    <property type="protein sequence ID" value="HIW00513.1"/>
    <property type="molecule type" value="Genomic_DNA"/>
</dbReference>
<dbReference type="InterPro" id="IPR050319">
    <property type="entry name" value="ABC_transp_ATP-bind"/>
</dbReference>
<dbReference type="SMART" id="SM00382">
    <property type="entry name" value="AAA"/>
    <property type="match status" value="1"/>
</dbReference>
<dbReference type="GO" id="GO:0055085">
    <property type="term" value="P:transmembrane transport"/>
    <property type="evidence" value="ECO:0007669"/>
    <property type="project" value="UniProtKB-ARBA"/>
</dbReference>
<dbReference type="InterPro" id="IPR003593">
    <property type="entry name" value="AAA+_ATPase"/>
</dbReference>
<keyword evidence="2" id="KW-0813">Transport</keyword>
<comment type="similarity">
    <text evidence="1">Belongs to the ABC transporter superfamily.</text>
</comment>
<evidence type="ECO:0000256" key="3">
    <source>
        <dbReference type="ARBA" id="ARBA00022741"/>
    </source>
</evidence>
<keyword evidence="3" id="KW-0547">Nucleotide-binding</keyword>
<feature type="domain" description="ABC transporter" evidence="5">
    <location>
        <begin position="14"/>
        <end position="258"/>
    </location>
</feature>
<reference evidence="6" key="1">
    <citation type="journal article" date="2021" name="PeerJ">
        <title>Extensive microbial diversity within the chicken gut microbiome revealed by metagenomics and culture.</title>
        <authorList>
            <person name="Gilroy R."/>
            <person name="Ravi A."/>
            <person name="Getino M."/>
            <person name="Pursley I."/>
            <person name="Horton D.L."/>
            <person name="Alikhan N.F."/>
            <person name="Baker D."/>
            <person name="Gharbi K."/>
            <person name="Hall N."/>
            <person name="Watson M."/>
            <person name="Adriaenssens E.M."/>
            <person name="Foster-Nyarko E."/>
            <person name="Jarju S."/>
            <person name="Secka A."/>
            <person name="Antonio M."/>
            <person name="Oren A."/>
            <person name="Chaudhuri R.R."/>
            <person name="La Ragione R."/>
            <person name="Hildebrand F."/>
            <person name="Pallen M.J."/>
        </authorList>
    </citation>
    <scope>NUCLEOTIDE SEQUENCE</scope>
    <source>
        <strain evidence="6">ChiHecec2B26-446</strain>
    </source>
</reference>
<comment type="caution">
    <text evidence="6">The sequence shown here is derived from an EMBL/GenBank/DDBJ whole genome shotgun (WGS) entry which is preliminary data.</text>
</comment>
<organism evidence="6 7">
    <name type="scientific">Candidatus Desulfovibrio intestinipullorum</name>
    <dbReference type="NCBI Taxonomy" id="2838536"/>
    <lineage>
        <taxon>Bacteria</taxon>
        <taxon>Pseudomonadati</taxon>
        <taxon>Thermodesulfobacteriota</taxon>
        <taxon>Desulfovibrionia</taxon>
        <taxon>Desulfovibrionales</taxon>
        <taxon>Desulfovibrionaceae</taxon>
        <taxon>Desulfovibrio</taxon>
    </lineage>
</organism>
<protein>
    <submittedName>
        <fullName evidence="6">Dipeptide/oligopeptide/nickel ABC transporter ATP-binding protein</fullName>
    </submittedName>
</protein>
<dbReference type="GO" id="GO:0005524">
    <property type="term" value="F:ATP binding"/>
    <property type="evidence" value="ECO:0007669"/>
    <property type="project" value="UniProtKB-KW"/>
</dbReference>
<evidence type="ECO:0000256" key="4">
    <source>
        <dbReference type="ARBA" id="ARBA00022840"/>
    </source>
</evidence>
<dbReference type="PROSITE" id="PS00211">
    <property type="entry name" value="ABC_TRANSPORTER_1"/>
    <property type="match status" value="1"/>
</dbReference>
<dbReference type="Proteomes" id="UP000886752">
    <property type="component" value="Unassembled WGS sequence"/>
</dbReference>
<dbReference type="Gene3D" id="3.40.50.300">
    <property type="entry name" value="P-loop containing nucleotide triphosphate hydrolases"/>
    <property type="match status" value="1"/>
</dbReference>
<gene>
    <name evidence="6" type="ORF">H9894_04915</name>
</gene>
<proteinExistence type="inferred from homology"/>
<dbReference type="Pfam" id="PF00005">
    <property type="entry name" value="ABC_tran"/>
    <property type="match status" value="1"/>
</dbReference>
<dbReference type="PANTHER" id="PTHR43776">
    <property type="entry name" value="TRANSPORT ATP-BINDING PROTEIN"/>
    <property type="match status" value="1"/>
</dbReference>
<dbReference type="GO" id="GO:0016887">
    <property type="term" value="F:ATP hydrolysis activity"/>
    <property type="evidence" value="ECO:0007669"/>
    <property type="project" value="InterPro"/>
</dbReference>
<evidence type="ECO:0000259" key="5">
    <source>
        <dbReference type="PROSITE" id="PS50893"/>
    </source>
</evidence>
<dbReference type="InterPro" id="IPR017871">
    <property type="entry name" value="ABC_transporter-like_CS"/>
</dbReference>
<keyword evidence="4 6" id="KW-0067">ATP-binding</keyword>
<name>A0A9D1TPB6_9BACT</name>
<dbReference type="InterPro" id="IPR003439">
    <property type="entry name" value="ABC_transporter-like_ATP-bd"/>
</dbReference>
<accession>A0A9D1TPB6</accession>